<reference evidence="3" key="1">
    <citation type="journal article" date="2019" name="Int. J. Syst. Evol. Microbiol.">
        <title>The Global Catalogue of Microorganisms (GCM) 10K type strain sequencing project: providing services to taxonomists for standard genome sequencing and annotation.</title>
        <authorList>
            <consortium name="The Broad Institute Genomics Platform"/>
            <consortium name="The Broad Institute Genome Sequencing Center for Infectious Disease"/>
            <person name="Wu L."/>
            <person name="Ma J."/>
        </authorList>
    </citation>
    <scope>NUCLEOTIDE SEQUENCE [LARGE SCALE GENOMIC DNA]</scope>
    <source>
        <strain evidence="3">KCTC 23299</strain>
    </source>
</reference>
<dbReference type="EMBL" id="JBHUOZ010000003">
    <property type="protein sequence ID" value="MFD2920638.1"/>
    <property type="molecule type" value="Genomic_DNA"/>
</dbReference>
<dbReference type="PROSITE" id="PS51257">
    <property type="entry name" value="PROKAR_LIPOPROTEIN"/>
    <property type="match status" value="1"/>
</dbReference>
<evidence type="ECO:0000313" key="3">
    <source>
        <dbReference type="Proteomes" id="UP001597511"/>
    </source>
</evidence>
<accession>A0ABW6A5R2</accession>
<gene>
    <name evidence="2" type="ORF">ACFS6H_13000</name>
</gene>
<evidence type="ECO:0000256" key="1">
    <source>
        <dbReference type="SAM" id="SignalP"/>
    </source>
</evidence>
<name>A0ABW6A5R2_9BACT</name>
<evidence type="ECO:0008006" key="4">
    <source>
        <dbReference type="Google" id="ProtNLM"/>
    </source>
</evidence>
<keyword evidence="3" id="KW-1185">Reference proteome</keyword>
<feature type="chain" id="PRO_5047463333" description="Lipoprotein" evidence="1">
    <location>
        <begin position="25"/>
        <end position="220"/>
    </location>
</feature>
<feature type="signal peptide" evidence="1">
    <location>
        <begin position="1"/>
        <end position="24"/>
    </location>
</feature>
<keyword evidence="1" id="KW-0732">Signal</keyword>
<dbReference type="RefSeq" id="WP_386099382.1">
    <property type="nucleotide sequence ID" value="NZ_JBHUOZ010000003.1"/>
</dbReference>
<dbReference type="Proteomes" id="UP001597511">
    <property type="component" value="Unassembled WGS sequence"/>
</dbReference>
<comment type="caution">
    <text evidence="2">The sequence shown here is derived from an EMBL/GenBank/DDBJ whole genome shotgun (WGS) entry which is preliminary data.</text>
</comment>
<proteinExistence type="predicted"/>
<organism evidence="2 3">
    <name type="scientific">Terrimonas rubra</name>
    <dbReference type="NCBI Taxonomy" id="1035890"/>
    <lineage>
        <taxon>Bacteria</taxon>
        <taxon>Pseudomonadati</taxon>
        <taxon>Bacteroidota</taxon>
        <taxon>Chitinophagia</taxon>
        <taxon>Chitinophagales</taxon>
        <taxon>Chitinophagaceae</taxon>
        <taxon>Terrimonas</taxon>
    </lineage>
</organism>
<sequence length="220" mass="24770">MRLVIASFILLSTAALVTSCGEKAAEAPKAFCDTVCFSDSIKIEGQHKLKPYVYISGKDCKADTITWSYNGAKSNKKYELASMLANNNLKINKDYFKAYIRDTSLAYIMFNDCLTGQNYQIRVNFAEKTSIQPSKKGINDFDPKFDIAENLFVYTDGGNLYIEDMTTGKKTMMTFGKDAGVDFDYIHDKIDSVNVTPTKAWAKVKFGKDWEVIEKAIELK</sequence>
<protein>
    <recommendedName>
        <fullName evidence="4">Lipoprotein</fullName>
    </recommendedName>
</protein>
<evidence type="ECO:0000313" key="2">
    <source>
        <dbReference type="EMBL" id="MFD2920638.1"/>
    </source>
</evidence>